<evidence type="ECO:0000313" key="2">
    <source>
        <dbReference type="EMBL" id="RAR05410.1"/>
    </source>
</evidence>
<feature type="region of interest" description="Disordered" evidence="1">
    <location>
        <begin position="325"/>
        <end position="362"/>
    </location>
</feature>
<feature type="compositionally biased region" description="Polar residues" evidence="1">
    <location>
        <begin position="117"/>
        <end position="127"/>
    </location>
</feature>
<feature type="region of interest" description="Disordered" evidence="1">
    <location>
        <begin position="94"/>
        <end position="165"/>
    </location>
</feature>
<organism evidence="2 3">
    <name type="scientific">Stemphylium lycopersici</name>
    <name type="common">Tomato gray leaf spot disease fungus</name>
    <name type="synonym">Thyrospora lycopersici</name>
    <dbReference type="NCBI Taxonomy" id="183478"/>
    <lineage>
        <taxon>Eukaryota</taxon>
        <taxon>Fungi</taxon>
        <taxon>Dikarya</taxon>
        <taxon>Ascomycota</taxon>
        <taxon>Pezizomycotina</taxon>
        <taxon>Dothideomycetes</taxon>
        <taxon>Pleosporomycetidae</taxon>
        <taxon>Pleosporales</taxon>
        <taxon>Pleosporineae</taxon>
        <taxon>Pleosporaceae</taxon>
        <taxon>Stemphylium</taxon>
    </lineage>
</organism>
<keyword evidence="3" id="KW-1185">Reference proteome</keyword>
<reference evidence="3" key="1">
    <citation type="submission" date="2018-05" db="EMBL/GenBank/DDBJ databases">
        <title>Draft genome sequence of Stemphylium lycopersici strain CIDEFI 213.</title>
        <authorList>
            <person name="Medina R."/>
            <person name="Franco M.E.E."/>
            <person name="Lucentini C.G."/>
            <person name="Saparrat M.C.N."/>
            <person name="Balatti P.A."/>
        </authorList>
    </citation>
    <scope>NUCLEOTIDE SEQUENCE [LARGE SCALE GENOMIC DNA]</scope>
    <source>
        <strain evidence="3">CIDEFI 213</strain>
    </source>
</reference>
<gene>
    <name evidence="2" type="ORF">DDE83_007389</name>
</gene>
<feature type="compositionally biased region" description="Basic and acidic residues" evidence="1">
    <location>
        <begin position="325"/>
        <end position="346"/>
    </location>
</feature>
<proteinExistence type="predicted"/>
<dbReference type="EMBL" id="QGDH01000133">
    <property type="protein sequence ID" value="RAR05410.1"/>
    <property type="molecule type" value="Genomic_DNA"/>
</dbReference>
<dbReference type="STRING" id="183478.A0A364MX42"/>
<comment type="caution">
    <text evidence="2">The sequence shown here is derived from an EMBL/GenBank/DDBJ whole genome shotgun (WGS) entry which is preliminary data.</text>
</comment>
<name>A0A364MX42_STELY</name>
<sequence>MTANAPYYQMRSGQVITTSNSTNAAPPQFIAEEDEYDLSGPAPVAAPLDHHFNPYRYSEHSARQTSVDHTLEGNHNLVELLEAATAAGHAAQVMDIGNTERPTATPQGRSKRKRRTSSPVEDSSYQTDEPVHTRRRHGERTDPQLQDRDGLTRHGSPEGNALSSGESLLNDACAAGVHSAAALFRRSSGKTSRKYTRPPMSKLFMSLQLTPENFLQLQAAAKSYMLDTAYPERQNCVGNRGKGDTDIVKLRLFNCVRDFLNDGVGEQFFGEHVEKPDVKDAIEAARALGEEEAPDASQRLTWPRDGNKIISLVTPLMRRMVTNERQRQYAIETRKGSSKKKDKEDSAEAVIQQDKNDGESGLEHNLQPAFDPTLIHHLQSSQPDLPPAMTHAAHPKYPCLKETVVAGLDQKIESHGSATSIVKSSITNTADPHLSHINVFLVQPSSGTEASIKLDERRITAEPQTHLAWYDYNDFVQEVICLLRIAMRKHPELNLGVVSQEEPGTDNLRGLAAAANALQTEHIDREPSVMDRSAGATGVQSSSAGNASLRLPSSASAVALSPTMGIHSHSDAELLSRCVVKSIGPEGWREIRSADDWYSMLREKAFAIWADGICNVLVEVVDLPAVAA</sequence>
<accession>A0A364MX42</accession>
<dbReference type="Proteomes" id="UP000249619">
    <property type="component" value="Unassembled WGS sequence"/>
</dbReference>
<dbReference type="AlphaFoldDB" id="A0A364MX42"/>
<feature type="compositionally biased region" description="Basic and acidic residues" evidence="1">
    <location>
        <begin position="139"/>
        <end position="156"/>
    </location>
</feature>
<evidence type="ECO:0000313" key="3">
    <source>
        <dbReference type="Proteomes" id="UP000249619"/>
    </source>
</evidence>
<evidence type="ECO:0000256" key="1">
    <source>
        <dbReference type="SAM" id="MobiDB-lite"/>
    </source>
</evidence>
<dbReference type="OrthoDB" id="5373017at2759"/>
<protein>
    <submittedName>
        <fullName evidence="2">Uncharacterized protein</fullName>
    </submittedName>
</protein>